<reference evidence="7 8" key="1">
    <citation type="submission" date="2017-10" db="EMBL/GenBank/DDBJ databases">
        <title>Bacillus sp. nov., a halophilic bacterium isolated from a Keqin Lake.</title>
        <authorList>
            <person name="Wang H."/>
        </authorList>
    </citation>
    <scope>NUCLEOTIDE SEQUENCE [LARGE SCALE GENOMIC DNA]</scope>
    <source>
        <strain evidence="7 8">KCTC 13187</strain>
    </source>
</reference>
<dbReference type="Gene3D" id="2.40.50.140">
    <property type="entry name" value="Nucleic acid-binding proteins"/>
    <property type="match status" value="1"/>
</dbReference>
<keyword evidence="4" id="KW-0460">Magnesium</keyword>
<evidence type="ECO:0000313" key="8">
    <source>
        <dbReference type="Proteomes" id="UP000281498"/>
    </source>
</evidence>
<accession>A0A3A9K0J8</accession>
<evidence type="ECO:0000256" key="2">
    <source>
        <dbReference type="ARBA" id="ARBA00022723"/>
    </source>
</evidence>
<dbReference type="AlphaFoldDB" id="A0A3A9K0J8"/>
<keyword evidence="3" id="KW-0378">Hydrolase</keyword>
<protein>
    <recommendedName>
        <fullName evidence="6">S1 motif domain-containing protein</fullName>
    </recommendedName>
</protein>
<evidence type="ECO:0000259" key="6">
    <source>
        <dbReference type="PROSITE" id="PS50126"/>
    </source>
</evidence>
<dbReference type="GO" id="GO:0046872">
    <property type="term" value="F:metal ion binding"/>
    <property type="evidence" value="ECO:0007669"/>
    <property type="project" value="UniProtKB-KW"/>
</dbReference>
<comment type="cofactor">
    <cofactor evidence="1">
        <name>Mg(2+)</name>
        <dbReference type="ChEBI" id="CHEBI:18420"/>
    </cofactor>
</comment>
<evidence type="ECO:0000256" key="4">
    <source>
        <dbReference type="ARBA" id="ARBA00022842"/>
    </source>
</evidence>
<feature type="domain" description="S1 motif" evidence="6">
    <location>
        <begin position="55"/>
        <end position="139"/>
    </location>
</feature>
<dbReference type="GO" id="GO:0004540">
    <property type="term" value="F:RNA nuclease activity"/>
    <property type="evidence" value="ECO:0007669"/>
    <property type="project" value="InterPro"/>
</dbReference>
<dbReference type="PANTHER" id="PTHR30001:SF0">
    <property type="entry name" value="RIBONUCLEASE G"/>
    <property type="match status" value="1"/>
</dbReference>
<gene>
    <name evidence="7" type="ORF">CR203_17650</name>
</gene>
<keyword evidence="2" id="KW-0479">Metal-binding</keyword>
<dbReference type="InterPro" id="IPR004659">
    <property type="entry name" value="RNase_E/G"/>
</dbReference>
<dbReference type="GO" id="GO:0005737">
    <property type="term" value="C:cytoplasm"/>
    <property type="evidence" value="ECO:0007669"/>
    <property type="project" value="TreeGrafter"/>
</dbReference>
<evidence type="ECO:0000256" key="1">
    <source>
        <dbReference type="ARBA" id="ARBA00001946"/>
    </source>
</evidence>
<dbReference type="InterPro" id="IPR019307">
    <property type="entry name" value="RNA-bd_AU-1/RNase_E/G"/>
</dbReference>
<evidence type="ECO:0000313" key="7">
    <source>
        <dbReference type="EMBL" id="RKL65899.1"/>
    </source>
</evidence>
<dbReference type="CDD" id="cd04453">
    <property type="entry name" value="S1_RNase_E"/>
    <property type="match status" value="1"/>
</dbReference>
<dbReference type="PANTHER" id="PTHR30001">
    <property type="entry name" value="RIBONUCLEASE"/>
    <property type="match status" value="1"/>
</dbReference>
<dbReference type="PROSITE" id="PS50126">
    <property type="entry name" value="S1"/>
    <property type="match status" value="1"/>
</dbReference>
<organism evidence="7 8">
    <name type="scientific">Salipaludibacillus neizhouensis</name>
    <dbReference type="NCBI Taxonomy" id="885475"/>
    <lineage>
        <taxon>Bacteria</taxon>
        <taxon>Bacillati</taxon>
        <taxon>Bacillota</taxon>
        <taxon>Bacilli</taxon>
        <taxon>Bacillales</taxon>
        <taxon>Bacillaceae</taxon>
    </lineage>
</organism>
<dbReference type="GO" id="GO:0006364">
    <property type="term" value="P:rRNA processing"/>
    <property type="evidence" value="ECO:0007669"/>
    <property type="project" value="TreeGrafter"/>
</dbReference>
<dbReference type="EMBL" id="PDOE01000010">
    <property type="protein sequence ID" value="RKL65899.1"/>
    <property type="molecule type" value="Genomic_DNA"/>
</dbReference>
<dbReference type="InterPro" id="IPR003029">
    <property type="entry name" value="S1_domain"/>
</dbReference>
<dbReference type="InterPro" id="IPR012340">
    <property type="entry name" value="NA-bd_OB-fold"/>
</dbReference>
<dbReference type="Pfam" id="PF10150">
    <property type="entry name" value="RNase_E_G"/>
    <property type="match status" value="1"/>
</dbReference>
<dbReference type="SMART" id="SM00316">
    <property type="entry name" value="S1"/>
    <property type="match status" value="1"/>
</dbReference>
<proteinExistence type="predicted"/>
<keyword evidence="8" id="KW-1185">Reference proteome</keyword>
<dbReference type="Proteomes" id="UP000281498">
    <property type="component" value="Unassembled WGS sequence"/>
</dbReference>
<dbReference type="GO" id="GO:0016787">
    <property type="term" value="F:hydrolase activity"/>
    <property type="evidence" value="ECO:0007669"/>
    <property type="project" value="UniProtKB-KW"/>
</dbReference>
<comment type="caution">
    <text evidence="7">The sequence shown here is derived from an EMBL/GenBank/DDBJ whole genome shotgun (WGS) entry which is preliminary data.</text>
</comment>
<evidence type="ECO:0000256" key="3">
    <source>
        <dbReference type="ARBA" id="ARBA00022801"/>
    </source>
</evidence>
<sequence>MSPGSTRFKIEWGHANVRKIIIHRYSTGVRGAVLEQGTVVEWLIDQEIEGDIPPGVIIQGKVIDILPGMDAAFIDIGAEKNGFLLKKELVDYQQKKNENNNQPVSVSKPINSLLTKGQRVIVQVKKEETGTKGAKLTEIVSFPGKYIVYMPHGGYVAVSKKMNEDLNRDTFRALGQAWIQGSEGIIFRTLAEDANPEDVRKEFEWLREQYHSFIAKGNESPSKVMYLYNESSIFSRVGRDYLHDDETIIVVDNREDYLLLKKQLPVDKSWKLEFHQEKQGIFSYFDLQTALDRSLKPFLWLRSGGSLFINYTEAMTVIDVNTAKFTGKNDQKETAFKTNKEAAAVIAEQLRLRDIGGIVLIDFIDMKSDKEQEEILQVIKRTLRNDRTTTNVLGFTKLGLLEMTRKKTRKPLHEALQIPCQTCDGSGWIKTSEELTRELEDELFARRFAIEDAYLVEVEDRMMALLTAENKKRLTLLKQVSGKELFMVPSEKVSGYEIRLAGDREEIQQQWEMRQHS</sequence>
<dbReference type="GO" id="GO:0003723">
    <property type="term" value="F:RNA binding"/>
    <property type="evidence" value="ECO:0007669"/>
    <property type="project" value="UniProtKB-KW"/>
</dbReference>
<keyword evidence="5" id="KW-0694">RNA-binding</keyword>
<dbReference type="NCBIfam" id="TIGR00757">
    <property type="entry name" value="RNaseEG"/>
    <property type="match status" value="1"/>
</dbReference>
<evidence type="ECO:0000256" key="5">
    <source>
        <dbReference type="ARBA" id="ARBA00022884"/>
    </source>
</evidence>
<dbReference type="SUPFAM" id="SSF50249">
    <property type="entry name" value="Nucleic acid-binding proteins"/>
    <property type="match status" value="1"/>
</dbReference>
<name>A0A3A9K0J8_9BACI</name>
<dbReference type="OrthoDB" id="9804278at2"/>